<dbReference type="GO" id="GO:0016787">
    <property type="term" value="F:hydrolase activity"/>
    <property type="evidence" value="ECO:0007669"/>
    <property type="project" value="UniProtKB-KW"/>
</dbReference>
<keyword evidence="5" id="KW-1185">Reference proteome</keyword>
<gene>
    <name evidence="4" type="ORF">K435DRAFT_812423</name>
</gene>
<dbReference type="AlphaFoldDB" id="A0A4S8KPD4"/>
<evidence type="ECO:0000313" key="4">
    <source>
        <dbReference type="EMBL" id="THU77460.1"/>
    </source>
</evidence>
<dbReference type="SUPFAM" id="SSF53933">
    <property type="entry name" value="Microbial ribonucleases"/>
    <property type="match status" value="1"/>
</dbReference>
<accession>A0A4S8KPD4</accession>
<dbReference type="Proteomes" id="UP000297245">
    <property type="component" value="Unassembled WGS sequence"/>
</dbReference>
<sequence length="148" mass="16018">MFNNFLALALLAGPVLADYHCMTSLGKFDITASVAQTAMNNGGTTTGKSGFPHAFGGGSGSGDTRLIFYGSDPRCNQRNPSLLEYPVFRDGKKYGKDDKHGNTQTPARVVYFIDSNEPHLCGVMTHVIEDRVDHHGSGNFRVCDRSSS</sequence>
<dbReference type="Pfam" id="PF00545">
    <property type="entry name" value="Ribonuclease"/>
    <property type="match status" value="1"/>
</dbReference>
<name>A0A4S8KPD4_DENBC</name>
<protein>
    <submittedName>
        <fullName evidence="4">Uncharacterized protein</fullName>
    </submittedName>
</protein>
<reference evidence="4 5" key="1">
    <citation type="journal article" date="2019" name="Nat. Ecol. Evol.">
        <title>Megaphylogeny resolves global patterns of mushroom evolution.</title>
        <authorList>
            <person name="Varga T."/>
            <person name="Krizsan K."/>
            <person name="Foldi C."/>
            <person name="Dima B."/>
            <person name="Sanchez-Garcia M."/>
            <person name="Sanchez-Ramirez S."/>
            <person name="Szollosi G.J."/>
            <person name="Szarkandi J.G."/>
            <person name="Papp V."/>
            <person name="Albert L."/>
            <person name="Andreopoulos W."/>
            <person name="Angelini C."/>
            <person name="Antonin V."/>
            <person name="Barry K.W."/>
            <person name="Bougher N.L."/>
            <person name="Buchanan P."/>
            <person name="Buyck B."/>
            <person name="Bense V."/>
            <person name="Catcheside P."/>
            <person name="Chovatia M."/>
            <person name="Cooper J."/>
            <person name="Damon W."/>
            <person name="Desjardin D."/>
            <person name="Finy P."/>
            <person name="Geml J."/>
            <person name="Haridas S."/>
            <person name="Hughes K."/>
            <person name="Justo A."/>
            <person name="Karasinski D."/>
            <person name="Kautmanova I."/>
            <person name="Kiss B."/>
            <person name="Kocsube S."/>
            <person name="Kotiranta H."/>
            <person name="LaButti K.M."/>
            <person name="Lechner B.E."/>
            <person name="Liimatainen K."/>
            <person name="Lipzen A."/>
            <person name="Lukacs Z."/>
            <person name="Mihaltcheva S."/>
            <person name="Morgado L.N."/>
            <person name="Niskanen T."/>
            <person name="Noordeloos M.E."/>
            <person name="Ohm R.A."/>
            <person name="Ortiz-Santana B."/>
            <person name="Ovrebo C."/>
            <person name="Racz N."/>
            <person name="Riley R."/>
            <person name="Savchenko A."/>
            <person name="Shiryaev A."/>
            <person name="Soop K."/>
            <person name="Spirin V."/>
            <person name="Szebenyi C."/>
            <person name="Tomsovsky M."/>
            <person name="Tulloss R.E."/>
            <person name="Uehling J."/>
            <person name="Grigoriev I.V."/>
            <person name="Vagvolgyi C."/>
            <person name="Papp T."/>
            <person name="Martin F.M."/>
            <person name="Miettinen O."/>
            <person name="Hibbett D.S."/>
            <person name="Nagy L.G."/>
        </authorList>
    </citation>
    <scope>NUCLEOTIDE SEQUENCE [LARGE SCALE GENOMIC DNA]</scope>
    <source>
        <strain evidence="4 5">CBS 962.96</strain>
    </source>
</reference>
<keyword evidence="1" id="KW-0540">Nuclease</keyword>
<evidence type="ECO:0000313" key="5">
    <source>
        <dbReference type="Proteomes" id="UP000297245"/>
    </source>
</evidence>
<evidence type="ECO:0000256" key="3">
    <source>
        <dbReference type="SAM" id="SignalP"/>
    </source>
</evidence>
<organism evidence="4 5">
    <name type="scientific">Dendrothele bispora (strain CBS 962.96)</name>
    <dbReference type="NCBI Taxonomy" id="1314807"/>
    <lineage>
        <taxon>Eukaryota</taxon>
        <taxon>Fungi</taxon>
        <taxon>Dikarya</taxon>
        <taxon>Basidiomycota</taxon>
        <taxon>Agaricomycotina</taxon>
        <taxon>Agaricomycetes</taxon>
        <taxon>Agaricomycetidae</taxon>
        <taxon>Agaricales</taxon>
        <taxon>Agaricales incertae sedis</taxon>
        <taxon>Dendrothele</taxon>
    </lineage>
</organism>
<dbReference type="InterPro" id="IPR000026">
    <property type="entry name" value="N1-like"/>
</dbReference>
<dbReference type="OrthoDB" id="4921788at2759"/>
<dbReference type="GO" id="GO:0004521">
    <property type="term" value="F:RNA endonuclease activity"/>
    <property type="evidence" value="ECO:0007669"/>
    <property type="project" value="InterPro"/>
</dbReference>
<dbReference type="GO" id="GO:0003723">
    <property type="term" value="F:RNA binding"/>
    <property type="evidence" value="ECO:0007669"/>
    <property type="project" value="InterPro"/>
</dbReference>
<evidence type="ECO:0000256" key="1">
    <source>
        <dbReference type="ARBA" id="ARBA00022722"/>
    </source>
</evidence>
<feature type="signal peptide" evidence="3">
    <location>
        <begin position="1"/>
        <end position="17"/>
    </location>
</feature>
<dbReference type="InterPro" id="IPR016191">
    <property type="entry name" value="Ribonuclease/ribotoxin"/>
</dbReference>
<keyword evidence="3" id="KW-0732">Signal</keyword>
<keyword evidence="2" id="KW-0378">Hydrolase</keyword>
<dbReference type="EMBL" id="ML180429">
    <property type="protein sequence ID" value="THU77460.1"/>
    <property type="molecule type" value="Genomic_DNA"/>
</dbReference>
<proteinExistence type="predicted"/>
<evidence type="ECO:0000256" key="2">
    <source>
        <dbReference type="ARBA" id="ARBA00022801"/>
    </source>
</evidence>
<feature type="chain" id="PRO_5020873647" evidence="3">
    <location>
        <begin position="18"/>
        <end position="148"/>
    </location>
</feature>
<dbReference type="Gene3D" id="3.10.450.30">
    <property type="entry name" value="Microbial ribonucleases"/>
    <property type="match status" value="1"/>
</dbReference>